<name>G8C2J8_9MOLU</name>
<dbReference type="KEGG" id="mhb:MHM_00280"/>
<dbReference type="EMBL" id="HE613254">
    <property type="protein sequence ID" value="CCE66546.1"/>
    <property type="molecule type" value="Genomic_DNA"/>
</dbReference>
<accession>G8C2J8</accession>
<dbReference type="OrthoDB" id="398905at2"/>
<dbReference type="AlphaFoldDB" id="G8C2J8"/>
<protein>
    <recommendedName>
        <fullName evidence="3">Transmembrane protein</fullName>
    </recommendedName>
</protein>
<keyword evidence="1" id="KW-1133">Transmembrane helix</keyword>
<proteinExistence type="predicted"/>
<evidence type="ECO:0008006" key="3">
    <source>
        <dbReference type="Google" id="ProtNLM"/>
    </source>
</evidence>
<feature type="transmembrane region" description="Helical" evidence="1">
    <location>
        <begin position="12"/>
        <end position="36"/>
    </location>
</feature>
<evidence type="ECO:0000256" key="1">
    <source>
        <dbReference type="SAM" id="Phobius"/>
    </source>
</evidence>
<evidence type="ECO:0000313" key="2">
    <source>
        <dbReference type="EMBL" id="CCE66546.1"/>
    </source>
</evidence>
<dbReference type="PATRIC" id="fig|1116213.3.peg.26"/>
<reference evidence="2" key="1">
    <citation type="submission" date="2011-11" db="EMBL/GenBank/DDBJ databases">
        <title>Complete genome sequence of Candidatus Mycoplasma haemominutum.</title>
        <authorList>
            <person name="Barker E.N."/>
            <person name="Darby A.C."/>
            <person name="Helps C.R."/>
            <person name="Peters I.R."/>
            <person name="Hughes M.A."/>
            <person name="Radford A.D."/>
            <person name="Novacco M."/>
            <person name="Boretti F."/>
            <person name="Hofmann-Lehmann R."/>
            <person name="Tasker S."/>
        </authorList>
    </citation>
    <scope>NUCLEOTIDE SEQUENCE</scope>
    <source>
        <strain evidence="2">Birmingham 1</strain>
    </source>
</reference>
<sequence>MSASLLVYDGTTIGWVLGTVIPSILGFATYVCKLILDVKQKGWKNLNQEDWKQIGESIEKEFALVYNAVNKDHYYCEHCQKQCSGMQDRVHKLGEQISQSKDSLLKQTKDQVEKNIVLEKDNKLQKMLFKGQNS</sequence>
<dbReference type="HOGENOM" id="CLU_151903_0_0_14"/>
<keyword evidence="1" id="KW-0472">Membrane</keyword>
<gene>
    <name evidence="2" type="ORF">MHM_00280</name>
</gene>
<dbReference type="RefSeq" id="WP_015511411.1">
    <property type="nucleotide sequence ID" value="NC_021007.1"/>
</dbReference>
<organism evidence="2">
    <name type="scientific">Candidatus Mycoplasma haematominutum 'Birmingham 1'</name>
    <dbReference type="NCBI Taxonomy" id="1116213"/>
    <lineage>
        <taxon>Bacteria</taxon>
        <taxon>Bacillati</taxon>
        <taxon>Mycoplasmatota</taxon>
        <taxon>Mollicutes</taxon>
        <taxon>Mycoplasmataceae</taxon>
        <taxon>Mycoplasma</taxon>
    </lineage>
</organism>
<keyword evidence="1" id="KW-0812">Transmembrane</keyword>
<reference evidence="2" key="2">
    <citation type="submission" date="2011-11" db="EMBL/GenBank/DDBJ databases">
        <authorList>
            <person name="Barker E."/>
        </authorList>
    </citation>
    <scope>NUCLEOTIDE SEQUENCE</scope>
    <source>
        <strain evidence="2">Birmingham 1</strain>
    </source>
</reference>